<dbReference type="AlphaFoldDB" id="A0A350H9C9"/>
<proteinExistence type="predicted"/>
<comment type="caution">
    <text evidence="1">The sequence shown here is derived from an EMBL/GenBank/DDBJ whole genome shotgun (WGS) entry which is preliminary data.</text>
</comment>
<evidence type="ECO:0000313" key="1">
    <source>
        <dbReference type="EMBL" id="HAV92145.1"/>
    </source>
</evidence>
<dbReference type="Proteomes" id="UP000264062">
    <property type="component" value="Unassembled WGS sequence"/>
</dbReference>
<evidence type="ECO:0000313" key="2">
    <source>
        <dbReference type="Proteomes" id="UP000264062"/>
    </source>
</evidence>
<reference evidence="1 2" key="1">
    <citation type="journal article" date="2018" name="Nat. Biotechnol.">
        <title>A standardized bacterial taxonomy based on genome phylogeny substantially revises the tree of life.</title>
        <authorList>
            <person name="Parks D.H."/>
            <person name="Chuvochina M."/>
            <person name="Waite D.W."/>
            <person name="Rinke C."/>
            <person name="Skarshewski A."/>
            <person name="Chaumeil P.A."/>
            <person name="Hugenholtz P."/>
        </authorList>
    </citation>
    <scope>NUCLEOTIDE SEQUENCE [LARGE SCALE GENOMIC DNA]</scope>
    <source>
        <strain evidence="1">UBA9956</strain>
    </source>
</reference>
<sequence>MVKGERKLRVDYVFGVVLNASMFMVIVKDLSDREYEFKNQENYRRGRPVLGRQNQIKCLTIVN</sequence>
<organism evidence="1 2">
    <name type="scientific">candidate division WOR-3 bacterium</name>
    <dbReference type="NCBI Taxonomy" id="2052148"/>
    <lineage>
        <taxon>Bacteria</taxon>
        <taxon>Bacteria division WOR-3</taxon>
    </lineage>
</organism>
<name>A0A350H9C9_UNCW3</name>
<accession>A0A350H9C9</accession>
<gene>
    <name evidence="1" type="ORF">DCW38_03075</name>
</gene>
<dbReference type="EMBL" id="DMZY01000091">
    <property type="protein sequence ID" value="HAV92145.1"/>
    <property type="molecule type" value="Genomic_DNA"/>
</dbReference>
<protein>
    <submittedName>
        <fullName evidence="1">Uncharacterized protein</fullName>
    </submittedName>
</protein>